<organism evidence="17 18">
    <name type="scientific">Sarcophilus harrisii</name>
    <name type="common">Tasmanian devil</name>
    <name type="synonym">Sarcophilus laniarius</name>
    <dbReference type="NCBI Taxonomy" id="9305"/>
    <lineage>
        <taxon>Eukaryota</taxon>
        <taxon>Metazoa</taxon>
        <taxon>Chordata</taxon>
        <taxon>Craniata</taxon>
        <taxon>Vertebrata</taxon>
        <taxon>Euteleostomi</taxon>
        <taxon>Mammalia</taxon>
        <taxon>Metatheria</taxon>
        <taxon>Dasyuromorphia</taxon>
        <taxon>Dasyuridae</taxon>
        <taxon>Sarcophilus</taxon>
    </lineage>
</organism>
<evidence type="ECO:0000256" key="8">
    <source>
        <dbReference type="ARBA" id="ARBA00022776"/>
    </source>
</evidence>
<dbReference type="GO" id="GO:0000712">
    <property type="term" value="P:resolution of meiotic recombination intermediates"/>
    <property type="evidence" value="ECO:0007669"/>
    <property type="project" value="TreeGrafter"/>
</dbReference>
<dbReference type="InParanoid" id="A0A7N4NH22"/>
<dbReference type="FunFam" id="1.10.20.10:FF:000063">
    <property type="entry name" value="Centromere protein S"/>
    <property type="match status" value="1"/>
</dbReference>
<keyword evidence="11" id="KW-0234">DNA repair</keyword>
<feature type="region of interest" description="Disordered" evidence="16">
    <location>
        <begin position="152"/>
        <end position="193"/>
    </location>
</feature>
<evidence type="ECO:0000256" key="6">
    <source>
        <dbReference type="ARBA" id="ARBA00022618"/>
    </source>
</evidence>
<evidence type="ECO:0000313" key="17">
    <source>
        <dbReference type="Ensembl" id="ENSSHAP00000023079.1"/>
    </source>
</evidence>
<dbReference type="GO" id="GO:0031297">
    <property type="term" value="P:replication fork processing"/>
    <property type="evidence" value="ECO:0007669"/>
    <property type="project" value="TreeGrafter"/>
</dbReference>
<dbReference type="GO" id="GO:0006281">
    <property type="term" value="P:DNA repair"/>
    <property type="evidence" value="ECO:0007669"/>
    <property type="project" value="UniProtKB-KW"/>
</dbReference>
<evidence type="ECO:0000256" key="2">
    <source>
        <dbReference type="ARBA" id="ARBA00004629"/>
    </source>
</evidence>
<name>A0A7N4NH22_SARHA</name>
<dbReference type="GO" id="GO:0003677">
    <property type="term" value="F:DNA binding"/>
    <property type="evidence" value="ECO:0007669"/>
    <property type="project" value="UniProtKB-KW"/>
</dbReference>
<feature type="compositionally biased region" description="Basic and acidic residues" evidence="16">
    <location>
        <begin position="152"/>
        <end position="178"/>
    </location>
</feature>
<dbReference type="SUPFAM" id="SSF47113">
    <property type="entry name" value="Histone-fold"/>
    <property type="match status" value="1"/>
</dbReference>
<dbReference type="GeneTree" id="ENSGT00510000048007"/>
<feature type="compositionally biased region" description="Basic and acidic residues" evidence="16">
    <location>
        <begin position="55"/>
        <end position="64"/>
    </location>
</feature>
<dbReference type="AlphaFoldDB" id="A0A7N4NH22"/>
<dbReference type="Gene3D" id="1.10.20.10">
    <property type="entry name" value="Histone, subunit A"/>
    <property type="match status" value="1"/>
</dbReference>
<evidence type="ECO:0000256" key="5">
    <source>
        <dbReference type="ARBA" id="ARBA00022454"/>
    </source>
</evidence>
<keyword evidence="9" id="KW-0995">Kinetochore</keyword>
<evidence type="ECO:0000256" key="10">
    <source>
        <dbReference type="ARBA" id="ARBA00023125"/>
    </source>
</evidence>
<proteinExistence type="inferred from homology"/>
<keyword evidence="18" id="KW-1185">Reference proteome</keyword>
<keyword evidence="7" id="KW-0227">DNA damage</keyword>
<evidence type="ECO:0000256" key="14">
    <source>
        <dbReference type="ARBA" id="ARBA00023328"/>
    </source>
</evidence>
<gene>
    <name evidence="17" type="primary">CENPS</name>
</gene>
<keyword evidence="5" id="KW-0158">Chromosome</keyword>
<dbReference type="FunCoup" id="A0A7N4NH22">
    <property type="interactions" value="1196"/>
</dbReference>
<dbReference type="PANTHER" id="PTHR22980:SF0">
    <property type="entry name" value="CENTROMERE PROTEIN S"/>
    <property type="match status" value="1"/>
</dbReference>
<dbReference type="Proteomes" id="UP000007648">
    <property type="component" value="Unassembled WGS sequence"/>
</dbReference>
<evidence type="ECO:0000256" key="3">
    <source>
        <dbReference type="ARBA" id="ARBA00006612"/>
    </source>
</evidence>
<dbReference type="GO" id="GO:0000776">
    <property type="term" value="C:kinetochore"/>
    <property type="evidence" value="ECO:0007669"/>
    <property type="project" value="UniProtKB-KW"/>
</dbReference>
<keyword evidence="14" id="KW-0137">Centromere</keyword>
<evidence type="ECO:0000256" key="4">
    <source>
        <dbReference type="ARBA" id="ARBA00016400"/>
    </source>
</evidence>
<evidence type="ECO:0000256" key="11">
    <source>
        <dbReference type="ARBA" id="ARBA00023204"/>
    </source>
</evidence>
<keyword evidence="13" id="KW-0131">Cell cycle</keyword>
<evidence type="ECO:0000256" key="15">
    <source>
        <dbReference type="ARBA" id="ARBA00081650"/>
    </source>
</evidence>
<keyword evidence="8" id="KW-0498">Mitosis</keyword>
<reference evidence="17 18" key="1">
    <citation type="journal article" date="2011" name="Proc. Natl. Acad. Sci. U.S.A.">
        <title>Genetic diversity and population structure of the endangered marsupial Sarcophilus harrisii (Tasmanian devil).</title>
        <authorList>
            <person name="Miller W."/>
            <person name="Hayes V.M."/>
            <person name="Ratan A."/>
            <person name="Petersen D.C."/>
            <person name="Wittekindt N.E."/>
            <person name="Miller J."/>
            <person name="Walenz B."/>
            <person name="Knight J."/>
            <person name="Qi J."/>
            <person name="Zhao F."/>
            <person name="Wang Q."/>
            <person name="Bedoya-Reina O.C."/>
            <person name="Katiyar N."/>
            <person name="Tomsho L.P."/>
            <person name="Kasson L.M."/>
            <person name="Hardie R.A."/>
            <person name="Woodbridge P."/>
            <person name="Tindall E.A."/>
            <person name="Bertelsen M.F."/>
            <person name="Dixon D."/>
            <person name="Pyecroft S."/>
            <person name="Helgen K.M."/>
            <person name="Lesk A.M."/>
            <person name="Pringle T.H."/>
            <person name="Patterson N."/>
            <person name="Zhang Y."/>
            <person name="Kreiss A."/>
            <person name="Woods G.M."/>
            <person name="Jones M.E."/>
            <person name="Schuster S.C."/>
        </authorList>
    </citation>
    <scope>NUCLEOTIDE SEQUENCE [LARGE SCALE GENOMIC DNA]</scope>
</reference>
<keyword evidence="12" id="KW-0539">Nucleus</keyword>
<reference evidence="17" key="2">
    <citation type="submission" date="2025-08" db="UniProtKB">
        <authorList>
            <consortium name="Ensembl"/>
        </authorList>
    </citation>
    <scope>IDENTIFICATION</scope>
</reference>
<dbReference type="Ensembl" id="ENSSHAT00000045884.1">
    <property type="protein sequence ID" value="ENSSHAP00000023079.1"/>
    <property type="gene ID" value="ENSSHAG00000020847.1"/>
</dbReference>
<evidence type="ECO:0000256" key="7">
    <source>
        <dbReference type="ARBA" id="ARBA00022763"/>
    </source>
</evidence>
<evidence type="ECO:0000256" key="12">
    <source>
        <dbReference type="ARBA" id="ARBA00023242"/>
    </source>
</evidence>
<dbReference type="InterPro" id="IPR029003">
    <property type="entry name" value="CENP-S/Mhf1"/>
</dbReference>
<comment type="subcellular location">
    <subcellularLocation>
        <location evidence="2">Chromosome</location>
        <location evidence="2">Centromere</location>
        <location evidence="2">Kinetochore</location>
    </subcellularLocation>
    <subcellularLocation>
        <location evidence="1">Nucleus</location>
    </subcellularLocation>
</comment>
<evidence type="ECO:0000256" key="9">
    <source>
        <dbReference type="ARBA" id="ARBA00022838"/>
    </source>
</evidence>
<dbReference type="PANTHER" id="PTHR22980">
    <property type="entry name" value="CORTISTATIN"/>
    <property type="match status" value="1"/>
</dbReference>
<dbReference type="CDD" id="cd22919">
    <property type="entry name" value="HFD_CENP-S"/>
    <property type="match status" value="1"/>
</dbReference>
<protein>
    <recommendedName>
        <fullName evidence="4">Centromere protein S</fullName>
    </recommendedName>
    <alternativeName>
        <fullName evidence="15">FANCM-interacting histone fold protein 1</fullName>
    </alternativeName>
</protein>
<dbReference type="GO" id="GO:0046982">
    <property type="term" value="F:protein heterodimerization activity"/>
    <property type="evidence" value="ECO:0007669"/>
    <property type="project" value="InterPro"/>
</dbReference>
<evidence type="ECO:0000256" key="13">
    <source>
        <dbReference type="ARBA" id="ARBA00023306"/>
    </source>
</evidence>
<dbReference type="InterPro" id="IPR009072">
    <property type="entry name" value="Histone-fold"/>
</dbReference>
<dbReference type="GO" id="GO:0051301">
    <property type="term" value="P:cell division"/>
    <property type="evidence" value="ECO:0007669"/>
    <property type="project" value="UniProtKB-KW"/>
</dbReference>
<feature type="region of interest" description="Disordered" evidence="16">
    <location>
        <begin position="44"/>
        <end position="64"/>
    </location>
</feature>
<dbReference type="GO" id="GO:0003682">
    <property type="term" value="F:chromatin binding"/>
    <property type="evidence" value="ECO:0007669"/>
    <property type="project" value="TreeGrafter"/>
</dbReference>
<evidence type="ECO:0000256" key="16">
    <source>
        <dbReference type="SAM" id="MobiDB-lite"/>
    </source>
</evidence>
<accession>A0A7N4NH22</accession>
<evidence type="ECO:0000313" key="18">
    <source>
        <dbReference type="Proteomes" id="UP000007648"/>
    </source>
</evidence>
<comment type="similarity">
    <text evidence="3">Belongs to the TAF9 family. CENP-S/MHF1 subfamily.</text>
</comment>
<sequence>MHCPESPLGGAVQQRQRFAFRPFLSFPAPRIQALPKREKKVSRVGARAAAAAMEPRQREEDDAEDRRQFTFVQNLKAALHYTVGSICQEAAEAKGVRFTKPTIAAISEVTFRQCEHFAKDLEMFARHAKRSTINMEDVKLLARRSSSLLNHITEKSEEITRANQEQKDKKKKKAEGGSKKPSKPAVTEMDIDD</sequence>
<dbReference type="Pfam" id="PF15630">
    <property type="entry name" value="CENP-S"/>
    <property type="match status" value="1"/>
</dbReference>
<keyword evidence="6" id="KW-0132">Cell division</keyword>
<dbReference type="GO" id="GO:0071821">
    <property type="term" value="C:FANCM-MHF complex"/>
    <property type="evidence" value="ECO:0007669"/>
    <property type="project" value="InterPro"/>
</dbReference>
<reference evidence="17" key="3">
    <citation type="submission" date="2025-09" db="UniProtKB">
        <authorList>
            <consortium name="Ensembl"/>
        </authorList>
    </citation>
    <scope>IDENTIFICATION</scope>
</reference>
<evidence type="ECO:0000256" key="1">
    <source>
        <dbReference type="ARBA" id="ARBA00004123"/>
    </source>
</evidence>
<keyword evidence="10" id="KW-0238">DNA-binding</keyword>